<dbReference type="AlphaFoldDB" id="A0A367ZA17"/>
<organism evidence="2 3">
    <name type="scientific">Candidatus Ozemobacter sibiricus</name>
    <dbReference type="NCBI Taxonomy" id="2268124"/>
    <lineage>
        <taxon>Bacteria</taxon>
        <taxon>Candidatus Ozemobacteria</taxon>
        <taxon>Candidatus Ozemobacterales</taxon>
        <taxon>Candidatus Ozemobacteraceae</taxon>
        <taxon>Candidatus Ozemobacter</taxon>
    </lineage>
</organism>
<dbReference type="EMBL" id="QOQW01000044">
    <property type="protein sequence ID" value="RCK74599.1"/>
    <property type="molecule type" value="Genomic_DNA"/>
</dbReference>
<protein>
    <recommendedName>
        <fullName evidence="4">DUF3109 family protein</fullName>
    </recommendedName>
</protein>
<dbReference type="InterPro" id="IPR021458">
    <property type="entry name" value="Rv0495c"/>
</dbReference>
<name>A0A367ZA17_9BACT</name>
<evidence type="ECO:0000313" key="2">
    <source>
        <dbReference type="EMBL" id="RCK74599.1"/>
    </source>
</evidence>
<gene>
    <name evidence="2" type="ORF">OZSIB_0570</name>
</gene>
<evidence type="ECO:0008006" key="4">
    <source>
        <dbReference type="Google" id="ProtNLM"/>
    </source>
</evidence>
<reference evidence="2 3" key="1">
    <citation type="submission" date="2018-05" db="EMBL/GenBank/DDBJ databases">
        <title>A metagenomic window into the 2 km-deep terrestrial subsurface aquifer revealed taxonomically and functionally diverse microbial community comprising novel uncultured bacterial lineages.</title>
        <authorList>
            <person name="Kadnikov V.V."/>
            <person name="Mardanov A.V."/>
            <person name="Beletsky A.V."/>
            <person name="Banks D."/>
            <person name="Pimenov N.V."/>
            <person name="Frank Y.A."/>
            <person name="Karnachuk O.V."/>
            <person name="Ravin N.V."/>
        </authorList>
    </citation>
    <scope>NUCLEOTIDE SEQUENCE [LARGE SCALE GENOMIC DNA]</scope>
    <source>
        <strain evidence="2">BY5</strain>
    </source>
</reference>
<proteinExistence type="inferred from homology"/>
<sequence>MHVFHSPQGEVVVSDEVWNKRFACDLPRCQGACCRIGDLGASLLPEEAARLEQLLPRLLPRLPAKNQEFLKGGLTESYRGRLHIREMAPNHPCPLGVVDAQGQLHCTLHALAQELGCSVIVIKPLWCQLYPLVVRDTVTGCLINFIEADFCRTSASAPPILLAFSGILEAALGPSFLDQVREAYRREGVAIPA</sequence>
<accession>A0A367ZA17</accession>
<comment type="caution">
    <text evidence="2">The sequence shown here is derived from an EMBL/GenBank/DDBJ whole genome shotgun (WGS) entry which is preliminary data.</text>
</comment>
<dbReference type="Pfam" id="PF11307">
    <property type="entry name" value="DUF3109"/>
    <property type="match status" value="1"/>
</dbReference>
<comment type="similarity">
    <text evidence="1">Belongs to the Rv0495c family.</text>
</comment>
<evidence type="ECO:0000313" key="3">
    <source>
        <dbReference type="Proteomes" id="UP000252355"/>
    </source>
</evidence>
<evidence type="ECO:0000256" key="1">
    <source>
        <dbReference type="ARBA" id="ARBA00093770"/>
    </source>
</evidence>
<dbReference type="Proteomes" id="UP000252355">
    <property type="component" value="Unassembled WGS sequence"/>
</dbReference>